<accession>A0A915ILA9</accession>
<dbReference type="WBParaSite" id="nRc.2.0.1.t14605-RA">
    <property type="protein sequence ID" value="nRc.2.0.1.t14605-RA"/>
    <property type="gene ID" value="nRc.2.0.1.g14605"/>
</dbReference>
<keyword evidence="2" id="KW-1185">Reference proteome</keyword>
<reference evidence="3" key="1">
    <citation type="submission" date="2022-11" db="UniProtKB">
        <authorList>
            <consortium name="WormBaseParasite"/>
        </authorList>
    </citation>
    <scope>IDENTIFICATION</scope>
</reference>
<feature type="region of interest" description="Disordered" evidence="1">
    <location>
        <begin position="1"/>
        <end position="116"/>
    </location>
</feature>
<dbReference type="AlphaFoldDB" id="A0A915ILA9"/>
<feature type="compositionally biased region" description="Basic and acidic residues" evidence="1">
    <location>
        <begin position="86"/>
        <end position="116"/>
    </location>
</feature>
<evidence type="ECO:0000313" key="2">
    <source>
        <dbReference type="Proteomes" id="UP000887565"/>
    </source>
</evidence>
<feature type="compositionally biased region" description="Low complexity" evidence="1">
    <location>
        <begin position="33"/>
        <end position="55"/>
    </location>
</feature>
<dbReference type="Proteomes" id="UP000887565">
    <property type="component" value="Unplaced"/>
</dbReference>
<name>A0A915ILA9_ROMCU</name>
<proteinExistence type="predicted"/>
<protein>
    <submittedName>
        <fullName evidence="3">Uncharacterized protein</fullName>
    </submittedName>
</protein>
<evidence type="ECO:0000256" key="1">
    <source>
        <dbReference type="SAM" id="MobiDB-lite"/>
    </source>
</evidence>
<sequence length="218" mass="24389">MDEPHARCTPLPSTSCTEHGKTPSEHMTRRRQQGAQQKARETTGQTSSTTGATAQPKVMTTKSAGLVQQMPPASGSDSHCSPYKSHHCDDCHRKESRHSPCRDNTTHDSHQHDPRDDAPLHCTQSEQTQQVHTASFYECHYQHVFSRSLPKLTDYVSPLQRDGETQKRLDALKNPPKLEFKARLPPAPPMWCFTLAGCYTLGALPLQELVVLEPHSMT</sequence>
<organism evidence="2 3">
    <name type="scientific">Romanomermis culicivorax</name>
    <name type="common">Nematode worm</name>
    <dbReference type="NCBI Taxonomy" id="13658"/>
    <lineage>
        <taxon>Eukaryota</taxon>
        <taxon>Metazoa</taxon>
        <taxon>Ecdysozoa</taxon>
        <taxon>Nematoda</taxon>
        <taxon>Enoplea</taxon>
        <taxon>Dorylaimia</taxon>
        <taxon>Mermithida</taxon>
        <taxon>Mermithoidea</taxon>
        <taxon>Mermithidae</taxon>
        <taxon>Romanomermis</taxon>
    </lineage>
</organism>
<evidence type="ECO:0000313" key="3">
    <source>
        <dbReference type="WBParaSite" id="nRc.2.0.1.t14605-RA"/>
    </source>
</evidence>
<feature type="compositionally biased region" description="Basic and acidic residues" evidence="1">
    <location>
        <begin position="18"/>
        <end position="27"/>
    </location>
</feature>